<comment type="caution">
    <text evidence="10">The sequence shown here is derived from an EMBL/GenBank/DDBJ whole genome shotgun (WGS) entry which is preliminary data.</text>
</comment>
<dbReference type="CDD" id="cd16913">
    <property type="entry name" value="YkuD_like"/>
    <property type="match status" value="1"/>
</dbReference>
<dbReference type="Proteomes" id="UP000612585">
    <property type="component" value="Unassembled WGS sequence"/>
</dbReference>
<dbReference type="EMBL" id="BOPG01000049">
    <property type="protein sequence ID" value="GIJ59923.1"/>
    <property type="molecule type" value="Genomic_DNA"/>
</dbReference>
<dbReference type="SUPFAM" id="SSF141523">
    <property type="entry name" value="L,D-transpeptidase catalytic domain-like"/>
    <property type="match status" value="1"/>
</dbReference>
<accession>A0A8J4E3F6</accession>
<evidence type="ECO:0000256" key="4">
    <source>
        <dbReference type="ARBA" id="ARBA00022984"/>
    </source>
</evidence>
<evidence type="ECO:0000256" key="3">
    <source>
        <dbReference type="ARBA" id="ARBA00022960"/>
    </source>
</evidence>
<dbReference type="Gene3D" id="2.40.440.10">
    <property type="entry name" value="L,D-transpeptidase catalytic domain-like"/>
    <property type="match status" value="1"/>
</dbReference>
<feature type="region of interest" description="Disordered" evidence="7">
    <location>
        <begin position="26"/>
        <end position="88"/>
    </location>
</feature>
<dbReference type="InterPro" id="IPR005490">
    <property type="entry name" value="LD_TPept_cat_dom"/>
</dbReference>
<keyword evidence="4 6" id="KW-0573">Peptidoglycan synthesis</keyword>
<feature type="chain" id="PRO_5035191641" description="L,D-TPase catalytic domain-containing protein" evidence="8">
    <location>
        <begin position="23"/>
        <end position="285"/>
    </location>
</feature>
<dbReference type="GO" id="GO:0016740">
    <property type="term" value="F:transferase activity"/>
    <property type="evidence" value="ECO:0007669"/>
    <property type="project" value="UniProtKB-KW"/>
</dbReference>
<evidence type="ECO:0000313" key="10">
    <source>
        <dbReference type="EMBL" id="GIJ59923.1"/>
    </source>
</evidence>
<feature type="active site" description="Nucleophile" evidence="6">
    <location>
        <position position="255"/>
    </location>
</feature>
<keyword evidence="5 6" id="KW-0961">Cell wall biogenesis/degradation</keyword>
<evidence type="ECO:0000256" key="2">
    <source>
        <dbReference type="ARBA" id="ARBA00022679"/>
    </source>
</evidence>
<dbReference type="InterPro" id="IPR038063">
    <property type="entry name" value="Transpep_catalytic_dom"/>
</dbReference>
<dbReference type="Pfam" id="PF03734">
    <property type="entry name" value="YkuD"/>
    <property type="match status" value="1"/>
</dbReference>
<keyword evidence="11" id="KW-1185">Reference proteome</keyword>
<dbReference type="GO" id="GO:0008360">
    <property type="term" value="P:regulation of cell shape"/>
    <property type="evidence" value="ECO:0007669"/>
    <property type="project" value="UniProtKB-UniRule"/>
</dbReference>
<gene>
    <name evidence="10" type="ORF">Vau01_074390</name>
</gene>
<proteinExistence type="predicted"/>
<feature type="signal peptide" evidence="8">
    <location>
        <begin position="1"/>
        <end position="22"/>
    </location>
</feature>
<dbReference type="PANTHER" id="PTHR30582">
    <property type="entry name" value="L,D-TRANSPEPTIDASE"/>
    <property type="match status" value="1"/>
</dbReference>
<evidence type="ECO:0000256" key="8">
    <source>
        <dbReference type="SAM" id="SignalP"/>
    </source>
</evidence>
<feature type="domain" description="L,D-TPase catalytic" evidence="9">
    <location>
        <begin position="167"/>
        <end position="279"/>
    </location>
</feature>
<evidence type="ECO:0000256" key="5">
    <source>
        <dbReference type="ARBA" id="ARBA00023316"/>
    </source>
</evidence>
<dbReference type="RefSeq" id="WP_204003380.1">
    <property type="nucleotide sequence ID" value="NZ_BOPG01000049.1"/>
</dbReference>
<evidence type="ECO:0000256" key="6">
    <source>
        <dbReference type="PROSITE-ProRule" id="PRU01373"/>
    </source>
</evidence>
<reference evidence="10" key="1">
    <citation type="submission" date="2021-01" db="EMBL/GenBank/DDBJ databases">
        <title>Whole genome shotgun sequence of Virgisporangium aurantiacum NBRC 16421.</title>
        <authorList>
            <person name="Komaki H."/>
            <person name="Tamura T."/>
        </authorList>
    </citation>
    <scope>NUCLEOTIDE SEQUENCE</scope>
    <source>
        <strain evidence="10">NBRC 16421</strain>
    </source>
</reference>
<dbReference type="AlphaFoldDB" id="A0A8J4E3F6"/>
<feature type="compositionally biased region" description="Low complexity" evidence="7">
    <location>
        <begin position="49"/>
        <end position="79"/>
    </location>
</feature>
<comment type="pathway">
    <text evidence="1 6">Cell wall biogenesis; peptidoglycan biosynthesis.</text>
</comment>
<evidence type="ECO:0000313" key="11">
    <source>
        <dbReference type="Proteomes" id="UP000612585"/>
    </source>
</evidence>
<dbReference type="PANTHER" id="PTHR30582:SF33">
    <property type="entry name" value="EXPORTED PROTEIN"/>
    <property type="match status" value="1"/>
</dbReference>
<organism evidence="10 11">
    <name type="scientific">Virgisporangium aurantiacum</name>
    <dbReference type="NCBI Taxonomy" id="175570"/>
    <lineage>
        <taxon>Bacteria</taxon>
        <taxon>Bacillati</taxon>
        <taxon>Actinomycetota</taxon>
        <taxon>Actinomycetes</taxon>
        <taxon>Micromonosporales</taxon>
        <taxon>Micromonosporaceae</taxon>
        <taxon>Virgisporangium</taxon>
    </lineage>
</organism>
<dbReference type="GO" id="GO:0071555">
    <property type="term" value="P:cell wall organization"/>
    <property type="evidence" value="ECO:0007669"/>
    <property type="project" value="UniProtKB-UniRule"/>
</dbReference>
<dbReference type="GO" id="GO:0018104">
    <property type="term" value="P:peptidoglycan-protein cross-linking"/>
    <property type="evidence" value="ECO:0007669"/>
    <property type="project" value="TreeGrafter"/>
</dbReference>
<dbReference type="PROSITE" id="PS52029">
    <property type="entry name" value="LD_TPASE"/>
    <property type="match status" value="1"/>
</dbReference>
<keyword evidence="8" id="KW-0732">Signal</keyword>
<dbReference type="UniPathway" id="UPA00219"/>
<evidence type="ECO:0000259" key="9">
    <source>
        <dbReference type="PROSITE" id="PS52029"/>
    </source>
</evidence>
<feature type="active site" description="Proton donor/acceptor" evidence="6">
    <location>
        <position position="239"/>
    </location>
</feature>
<name>A0A8J4E3F6_9ACTN</name>
<protein>
    <recommendedName>
        <fullName evidence="9">L,D-TPase catalytic domain-containing protein</fullName>
    </recommendedName>
</protein>
<dbReference type="GO" id="GO:0005576">
    <property type="term" value="C:extracellular region"/>
    <property type="evidence" value="ECO:0007669"/>
    <property type="project" value="TreeGrafter"/>
</dbReference>
<keyword evidence="3 6" id="KW-0133">Cell shape</keyword>
<keyword evidence="2" id="KW-0808">Transferase</keyword>
<evidence type="ECO:0000256" key="1">
    <source>
        <dbReference type="ARBA" id="ARBA00004752"/>
    </source>
</evidence>
<dbReference type="GO" id="GO:0071972">
    <property type="term" value="F:peptidoglycan L,D-transpeptidase activity"/>
    <property type="evidence" value="ECO:0007669"/>
    <property type="project" value="TreeGrafter"/>
</dbReference>
<dbReference type="InterPro" id="IPR050979">
    <property type="entry name" value="LD-transpeptidase"/>
</dbReference>
<evidence type="ECO:0000256" key="7">
    <source>
        <dbReference type="SAM" id="MobiDB-lite"/>
    </source>
</evidence>
<sequence>MRRWLIGAAVAAAVLFGGAAYAVAGPGRDTPGRSTSFETPTADPGTGNPSPSSVVPTSATATSPTSAPVVASPSSSSSSKAAAGCPVGDKQREVETSLAAIGKYGPIVVDGQQTPADCATIVAFQKRFGISPSNGRAGPTTADVARRIAASLTPAERSKCQPAASGLTACVNLTQQTTWVVQADGTVVWGPTVVRTGYKGYATKVGKFKINERNIKEWSIPYKVWLPYWQHFTAGQGFHETTTYLHNMGNGSHGCVNLLRSDAKELWNLLPYNSTVHTFGRRAGT</sequence>